<keyword evidence="2" id="KW-1185">Reference proteome</keyword>
<gene>
    <name evidence="1" type="ORF">mPipKuh1_008310</name>
</gene>
<name>A0A7J7VVJ1_PIPKU</name>
<sequence length="152" mass="16503">MSQNTSKSSTGSSEFITGLHTSSPALFLPCSPCLSPLSLHLCSVLYICPLPPLWLSLSVPAPGHSSSGFALDSSLKWEPGLRPPDFPQTGSGCLGAHTLDGFLPEGGHLQEKYLIKGRHEQPLSCFLLRFRRPDPKEPVHSKRIPSWSPAME</sequence>
<dbReference type="AlphaFoldDB" id="A0A7J7VVJ1"/>
<evidence type="ECO:0000313" key="2">
    <source>
        <dbReference type="Proteomes" id="UP000558488"/>
    </source>
</evidence>
<proteinExistence type="predicted"/>
<reference evidence="1 2" key="1">
    <citation type="journal article" date="2020" name="Nature">
        <title>Six reference-quality genomes reveal evolution of bat adaptations.</title>
        <authorList>
            <person name="Jebb D."/>
            <person name="Huang Z."/>
            <person name="Pippel M."/>
            <person name="Hughes G.M."/>
            <person name="Lavrichenko K."/>
            <person name="Devanna P."/>
            <person name="Winkler S."/>
            <person name="Jermiin L.S."/>
            <person name="Skirmuntt E.C."/>
            <person name="Katzourakis A."/>
            <person name="Burkitt-Gray L."/>
            <person name="Ray D.A."/>
            <person name="Sullivan K.A.M."/>
            <person name="Roscito J.G."/>
            <person name="Kirilenko B.M."/>
            <person name="Davalos L.M."/>
            <person name="Corthals A.P."/>
            <person name="Power M.L."/>
            <person name="Jones G."/>
            <person name="Ransome R.D."/>
            <person name="Dechmann D.K.N."/>
            <person name="Locatelli A.G."/>
            <person name="Puechmaille S.J."/>
            <person name="Fedrigo O."/>
            <person name="Jarvis E.D."/>
            <person name="Hiller M."/>
            <person name="Vernes S.C."/>
            <person name="Myers E.W."/>
            <person name="Teeling E.C."/>
        </authorList>
    </citation>
    <scope>NUCLEOTIDE SEQUENCE [LARGE SCALE GENOMIC DNA]</scope>
    <source>
        <strain evidence="1">MPipKuh1</strain>
        <tissue evidence="1">Flight muscle</tissue>
    </source>
</reference>
<evidence type="ECO:0000313" key="1">
    <source>
        <dbReference type="EMBL" id="KAF6328991.1"/>
    </source>
</evidence>
<comment type="caution">
    <text evidence="1">The sequence shown here is derived from an EMBL/GenBank/DDBJ whole genome shotgun (WGS) entry which is preliminary data.</text>
</comment>
<dbReference type="EMBL" id="JACAGB010000013">
    <property type="protein sequence ID" value="KAF6328991.1"/>
    <property type="molecule type" value="Genomic_DNA"/>
</dbReference>
<organism evidence="1 2">
    <name type="scientific">Pipistrellus kuhlii</name>
    <name type="common">Kuhl's pipistrelle</name>
    <dbReference type="NCBI Taxonomy" id="59472"/>
    <lineage>
        <taxon>Eukaryota</taxon>
        <taxon>Metazoa</taxon>
        <taxon>Chordata</taxon>
        <taxon>Craniata</taxon>
        <taxon>Vertebrata</taxon>
        <taxon>Euteleostomi</taxon>
        <taxon>Mammalia</taxon>
        <taxon>Eutheria</taxon>
        <taxon>Laurasiatheria</taxon>
        <taxon>Chiroptera</taxon>
        <taxon>Yangochiroptera</taxon>
        <taxon>Vespertilionidae</taxon>
        <taxon>Pipistrellus</taxon>
    </lineage>
</organism>
<protein>
    <submittedName>
        <fullName evidence="1">Uncharacterized protein</fullName>
    </submittedName>
</protein>
<dbReference type="Proteomes" id="UP000558488">
    <property type="component" value="Unassembled WGS sequence"/>
</dbReference>
<accession>A0A7J7VVJ1</accession>